<comment type="function">
    <text evidence="8">Aux/IAA proteins are short-lived transcriptional factors that function as repressors of early auxin response genes at low auxin concentrations.</text>
</comment>
<keyword evidence="11" id="KW-1185">Reference proteome</keyword>
<evidence type="ECO:0000313" key="10">
    <source>
        <dbReference type="EMBL" id="KAE8718389.1"/>
    </source>
</evidence>
<keyword evidence="7 8" id="KW-0927">Auxin signaling pathway</keyword>
<keyword evidence="6 8" id="KW-0539">Nucleus</keyword>
<protein>
    <recommendedName>
        <fullName evidence="8">Auxin-responsive protein</fullName>
    </recommendedName>
</protein>
<dbReference type="InterPro" id="IPR053793">
    <property type="entry name" value="PB1-like"/>
</dbReference>
<comment type="subcellular location">
    <subcellularLocation>
        <location evidence="1 8">Nucleus</location>
    </subcellularLocation>
</comment>
<dbReference type="PROSITE" id="PS51745">
    <property type="entry name" value="PB1"/>
    <property type="match status" value="1"/>
</dbReference>
<dbReference type="GO" id="GO:0006355">
    <property type="term" value="P:regulation of DNA-templated transcription"/>
    <property type="evidence" value="ECO:0007669"/>
    <property type="project" value="InterPro"/>
</dbReference>
<evidence type="ECO:0000256" key="4">
    <source>
        <dbReference type="ARBA" id="ARBA00023015"/>
    </source>
</evidence>
<proteinExistence type="inferred from homology"/>
<evidence type="ECO:0000256" key="7">
    <source>
        <dbReference type="ARBA" id="ARBA00023294"/>
    </source>
</evidence>
<evidence type="ECO:0000256" key="2">
    <source>
        <dbReference type="ARBA" id="ARBA00006728"/>
    </source>
</evidence>
<dbReference type="Gene3D" id="3.10.20.90">
    <property type="entry name" value="Phosphatidylinositol 3-kinase Catalytic Subunit, Chain A, domain 1"/>
    <property type="match status" value="1"/>
</dbReference>
<evidence type="ECO:0000256" key="3">
    <source>
        <dbReference type="ARBA" id="ARBA00022491"/>
    </source>
</evidence>
<dbReference type="SUPFAM" id="SSF54277">
    <property type="entry name" value="CAD &amp; PB1 domains"/>
    <property type="match status" value="1"/>
</dbReference>
<dbReference type="AlphaFoldDB" id="A0A6A3BU01"/>
<feature type="domain" description="PB1" evidence="9">
    <location>
        <begin position="133"/>
        <end position="208"/>
    </location>
</feature>
<name>A0A6A3BU01_HIBSY</name>
<dbReference type="EMBL" id="VEPZ02000812">
    <property type="protein sequence ID" value="KAE8718389.1"/>
    <property type="molecule type" value="Genomic_DNA"/>
</dbReference>
<keyword evidence="4 8" id="KW-0805">Transcription regulation</keyword>
<dbReference type="InterPro" id="IPR033389">
    <property type="entry name" value="AUX/IAA_dom"/>
</dbReference>
<organism evidence="10 11">
    <name type="scientific">Hibiscus syriacus</name>
    <name type="common">Rose of Sharon</name>
    <dbReference type="NCBI Taxonomy" id="106335"/>
    <lineage>
        <taxon>Eukaryota</taxon>
        <taxon>Viridiplantae</taxon>
        <taxon>Streptophyta</taxon>
        <taxon>Embryophyta</taxon>
        <taxon>Tracheophyta</taxon>
        <taxon>Spermatophyta</taxon>
        <taxon>Magnoliopsida</taxon>
        <taxon>eudicotyledons</taxon>
        <taxon>Gunneridae</taxon>
        <taxon>Pentapetalae</taxon>
        <taxon>rosids</taxon>
        <taxon>malvids</taxon>
        <taxon>Malvales</taxon>
        <taxon>Malvaceae</taxon>
        <taxon>Malvoideae</taxon>
        <taxon>Hibiscus</taxon>
    </lineage>
</organism>
<dbReference type="GO" id="GO:0009734">
    <property type="term" value="P:auxin-activated signaling pathway"/>
    <property type="evidence" value="ECO:0007669"/>
    <property type="project" value="UniProtKB-UniRule"/>
</dbReference>
<evidence type="ECO:0000256" key="1">
    <source>
        <dbReference type="ARBA" id="ARBA00004123"/>
    </source>
</evidence>
<comment type="caution">
    <text evidence="10">The sequence shown here is derived from an EMBL/GenBank/DDBJ whole genome shotgun (WGS) entry which is preliminary data.</text>
</comment>
<evidence type="ECO:0000256" key="8">
    <source>
        <dbReference type="RuleBase" id="RU004549"/>
    </source>
</evidence>
<keyword evidence="5 8" id="KW-0804">Transcription</keyword>
<dbReference type="GO" id="GO:0005634">
    <property type="term" value="C:nucleus"/>
    <property type="evidence" value="ECO:0007669"/>
    <property type="project" value="UniProtKB-SubCell"/>
</dbReference>
<sequence>MLSFGENKYCSQSGELSRDREVISWRLSIRIDLHHQYSLLFLFFFKEPTVSIRIISFRFRFFVLGSLVRPSNFIFAAPWDAPTVLTVPPGNDHASAPAAKALVVGWPPVRSFRKNKMASNSAKNNDEAASGCGYYVKVSMDVAPYLRKMDLKTCKSYMELSSALEKIFSCFTISEYAVTYEDNEGDWVLVGDVPWQRLRIMKGYSSKDHGGMQEPE</sequence>
<evidence type="ECO:0000259" key="9">
    <source>
        <dbReference type="PROSITE" id="PS51745"/>
    </source>
</evidence>
<gene>
    <name evidence="10" type="ORF">F3Y22_tig00110013pilonHSYRG00069</name>
</gene>
<reference evidence="10" key="1">
    <citation type="submission" date="2019-09" db="EMBL/GenBank/DDBJ databases">
        <title>Draft genome information of white flower Hibiscus syriacus.</title>
        <authorList>
            <person name="Kim Y.-M."/>
        </authorList>
    </citation>
    <scope>NUCLEOTIDE SEQUENCE [LARGE SCALE GENOMIC DNA]</scope>
    <source>
        <strain evidence="10">YM2019G1</strain>
    </source>
</reference>
<dbReference type="PANTHER" id="PTHR31734">
    <property type="entry name" value="AUXIN-RESPONSIVE PROTEIN IAA17"/>
    <property type="match status" value="1"/>
</dbReference>
<evidence type="ECO:0000313" key="11">
    <source>
        <dbReference type="Proteomes" id="UP000436088"/>
    </source>
</evidence>
<accession>A0A6A3BU01</accession>
<evidence type="ECO:0000256" key="5">
    <source>
        <dbReference type="ARBA" id="ARBA00023163"/>
    </source>
</evidence>
<dbReference type="Proteomes" id="UP000436088">
    <property type="component" value="Unassembled WGS sequence"/>
</dbReference>
<evidence type="ECO:0000256" key="6">
    <source>
        <dbReference type="ARBA" id="ARBA00023242"/>
    </source>
</evidence>
<keyword evidence="3 8" id="KW-0678">Repressor</keyword>
<dbReference type="Pfam" id="PF02309">
    <property type="entry name" value="AUX_IAA"/>
    <property type="match status" value="1"/>
</dbReference>
<dbReference type="InterPro" id="IPR003311">
    <property type="entry name" value="AUX_IAA"/>
</dbReference>
<comment type="subunit">
    <text evidence="8">Homodimers and heterodimers.</text>
</comment>
<comment type="similarity">
    <text evidence="2 8">Belongs to the Aux/IAA family.</text>
</comment>
<dbReference type="PANTHER" id="PTHR31734:SF28">
    <property type="entry name" value="AUXIN-RESPONSIVE PROTEIN IAA13"/>
    <property type="match status" value="1"/>
</dbReference>